<sequence>RAALDARLSLLERGGSADPELRAPMPGSVTTLLVADGDRVAAGQAVLAIEAMKMEHRVTATVAGLARIRVAVGDQVSRDQVVARVEPGADDDGADSAASDERPRGGAHDAAVPNASHQE</sequence>
<name>A0A4V1QRR8_9MICO</name>
<evidence type="ECO:0000256" key="1">
    <source>
        <dbReference type="ARBA" id="ARBA00023267"/>
    </source>
</evidence>
<evidence type="ECO:0000259" key="3">
    <source>
        <dbReference type="Pfam" id="PF00364"/>
    </source>
</evidence>
<dbReference type="SUPFAM" id="SSF51230">
    <property type="entry name" value="Single hybrid motif"/>
    <property type="match status" value="1"/>
</dbReference>
<dbReference type="Pfam" id="PF00364">
    <property type="entry name" value="Biotin_lipoyl"/>
    <property type="match status" value="1"/>
</dbReference>
<dbReference type="InterPro" id="IPR050709">
    <property type="entry name" value="Biotin_Carboxyl_Carrier/Decarb"/>
</dbReference>
<dbReference type="InterPro" id="IPR011053">
    <property type="entry name" value="Single_hybrid_motif"/>
</dbReference>
<protein>
    <submittedName>
        <fullName evidence="4">Acetyl-CoA carboxylase biotin carboxyl carrier protein subunit</fullName>
    </submittedName>
</protein>
<dbReference type="InterPro" id="IPR000089">
    <property type="entry name" value="Biotin_lipoyl"/>
</dbReference>
<keyword evidence="5" id="KW-1185">Reference proteome</keyword>
<dbReference type="CDD" id="cd06850">
    <property type="entry name" value="biotinyl_domain"/>
    <property type="match status" value="1"/>
</dbReference>
<organism evidence="4 5">
    <name type="scientific">Agromyces binzhouensis</name>
    <dbReference type="NCBI Taxonomy" id="1817495"/>
    <lineage>
        <taxon>Bacteria</taxon>
        <taxon>Bacillati</taxon>
        <taxon>Actinomycetota</taxon>
        <taxon>Actinomycetes</taxon>
        <taxon>Micrococcales</taxon>
        <taxon>Microbacteriaceae</taxon>
        <taxon>Agromyces</taxon>
    </lineage>
</organism>
<evidence type="ECO:0000313" key="5">
    <source>
        <dbReference type="Proteomes" id="UP000292881"/>
    </source>
</evidence>
<proteinExistence type="predicted"/>
<dbReference type="EMBL" id="SDPL01000303">
    <property type="protein sequence ID" value="RXZ45843.1"/>
    <property type="molecule type" value="Genomic_DNA"/>
</dbReference>
<dbReference type="Proteomes" id="UP000292881">
    <property type="component" value="Unassembled WGS sequence"/>
</dbReference>
<feature type="region of interest" description="Disordered" evidence="2">
    <location>
        <begin position="82"/>
        <end position="119"/>
    </location>
</feature>
<reference evidence="4 5" key="1">
    <citation type="submission" date="2019-01" db="EMBL/GenBank/DDBJ databases">
        <authorList>
            <person name="Li J."/>
        </authorList>
    </citation>
    <scope>NUCLEOTIDE SEQUENCE [LARGE SCALE GENOMIC DNA]</scope>
    <source>
        <strain evidence="4 5">CGMCC 4.7180</strain>
    </source>
</reference>
<evidence type="ECO:0000256" key="2">
    <source>
        <dbReference type="SAM" id="MobiDB-lite"/>
    </source>
</evidence>
<accession>A0A4V1QRR8</accession>
<dbReference type="Gene3D" id="2.40.50.100">
    <property type="match status" value="1"/>
</dbReference>
<dbReference type="PROSITE" id="PS00188">
    <property type="entry name" value="BIOTIN"/>
    <property type="match status" value="1"/>
</dbReference>
<gene>
    <name evidence="4" type="ORF">ESO86_13030</name>
</gene>
<dbReference type="RefSeq" id="WP_165307799.1">
    <property type="nucleotide sequence ID" value="NZ_SDPL01000303.1"/>
</dbReference>
<comment type="caution">
    <text evidence="4">The sequence shown here is derived from an EMBL/GenBank/DDBJ whole genome shotgun (WGS) entry which is preliminary data.</text>
</comment>
<dbReference type="AlphaFoldDB" id="A0A4V1QRR8"/>
<keyword evidence="1" id="KW-0092">Biotin</keyword>
<dbReference type="PANTHER" id="PTHR45266">
    <property type="entry name" value="OXALOACETATE DECARBOXYLASE ALPHA CHAIN"/>
    <property type="match status" value="1"/>
</dbReference>
<evidence type="ECO:0000313" key="4">
    <source>
        <dbReference type="EMBL" id="RXZ45843.1"/>
    </source>
</evidence>
<dbReference type="InterPro" id="IPR001882">
    <property type="entry name" value="Biotin_BS"/>
</dbReference>
<dbReference type="PANTHER" id="PTHR45266:SF3">
    <property type="entry name" value="OXALOACETATE DECARBOXYLASE ALPHA CHAIN"/>
    <property type="match status" value="1"/>
</dbReference>
<feature type="domain" description="Lipoyl-binding" evidence="3">
    <location>
        <begin position="20"/>
        <end position="84"/>
    </location>
</feature>
<feature type="non-terminal residue" evidence="4">
    <location>
        <position position="1"/>
    </location>
</feature>